<gene>
    <name evidence="3" type="ORF">M9Y10_013091</name>
</gene>
<comment type="caution">
    <text evidence="3">The sequence shown here is derived from an EMBL/GenBank/DDBJ whole genome shotgun (WGS) entry which is preliminary data.</text>
</comment>
<evidence type="ECO:0000313" key="3">
    <source>
        <dbReference type="EMBL" id="KAK8857991.1"/>
    </source>
</evidence>
<dbReference type="Proteomes" id="UP001470230">
    <property type="component" value="Unassembled WGS sequence"/>
</dbReference>
<protein>
    <submittedName>
        <fullName evidence="3">Uncharacterized protein</fullName>
    </submittedName>
</protein>
<dbReference type="EMBL" id="JAPFFF010000019">
    <property type="protein sequence ID" value="KAK8857991.1"/>
    <property type="molecule type" value="Genomic_DNA"/>
</dbReference>
<keyword evidence="4" id="KW-1185">Reference proteome</keyword>
<evidence type="ECO:0000259" key="1">
    <source>
        <dbReference type="Pfam" id="PF09830"/>
    </source>
</evidence>
<dbReference type="Pfam" id="PF19327">
    <property type="entry name" value="Ap4A_phos_N"/>
    <property type="match status" value="1"/>
</dbReference>
<dbReference type="InterPro" id="IPR009163">
    <property type="entry name" value="Ap4A_phos1/2"/>
</dbReference>
<name>A0ABR2I6E9_9EUKA</name>
<proteinExistence type="predicted"/>
<evidence type="ECO:0000313" key="4">
    <source>
        <dbReference type="Proteomes" id="UP001470230"/>
    </source>
</evidence>
<dbReference type="SUPFAM" id="SSF54197">
    <property type="entry name" value="HIT-like"/>
    <property type="match status" value="1"/>
</dbReference>
<feature type="domain" description="ATP adenylyltransferase C-terminal" evidence="1">
    <location>
        <begin position="170"/>
        <end position="263"/>
    </location>
</feature>
<dbReference type="InterPro" id="IPR036265">
    <property type="entry name" value="HIT-like_sf"/>
</dbReference>
<sequence length="264" mass="30326">MSLLSTAIRNSYRAFANHDIFFLFLQGKKDKIFSNGYEFQFHYYDPNVKNTSSNPPKVVRRDPLMPPYEPFVELGHFQNNGASHYLILNKFQFKPGHIIMVVDNQKEIQGSLLKDHDFAMLSQLLNRIDDKGVAYYNGGVDAGCTQYHKHLQYVPSFDNPLFDAMAQGEKLPYKYYTEKLEDYRASSIGDAYKKLFERMDFDGSYNFLISNKIAAIVPRSKARHETGVLVNSMGVCGHLFVWNSNAKKAEQNPLNILRDVCLPK</sequence>
<accession>A0ABR2I6E9</accession>
<dbReference type="Gene3D" id="3.30.428.70">
    <property type="match status" value="1"/>
</dbReference>
<dbReference type="Pfam" id="PF09830">
    <property type="entry name" value="ATP_transf"/>
    <property type="match status" value="1"/>
</dbReference>
<organism evidence="3 4">
    <name type="scientific">Tritrichomonas musculus</name>
    <dbReference type="NCBI Taxonomy" id="1915356"/>
    <lineage>
        <taxon>Eukaryota</taxon>
        <taxon>Metamonada</taxon>
        <taxon>Parabasalia</taxon>
        <taxon>Tritrichomonadida</taxon>
        <taxon>Tritrichomonadidae</taxon>
        <taxon>Tritrichomonas</taxon>
    </lineage>
</organism>
<dbReference type="InterPro" id="IPR043171">
    <property type="entry name" value="Ap4A_phos1/2-like"/>
</dbReference>
<feature type="domain" description="Ap4A phosphorylase 1/2 N-terminal" evidence="2">
    <location>
        <begin position="60"/>
        <end position="156"/>
    </location>
</feature>
<dbReference type="PANTHER" id="PTHR38420">
    <property type="entry name" value="AP-4-A PHOSPHORYLASE II"/>
    <property type="match status" value="1"/>
</dbReference>
<evidence type="ECO:0000259" key="2">
    <source>
        <dbReference type="Pfam" id="PF19327"/>
    </source>
</evidence>
<reference evidence="3 4" key="1">
    <citation type="submission" date="2024-04" db="EMBL/GenBank/DDBJ databases">
        <title>Tritrichomonas musculus Genome.</title>
        <authorList>
            <person name="Alves-Ferreira E."/>
            <person name="Grigg M."/>
            <person name="Lorenzi H."/>
            <person name="Galac M."/>
        </authorList>
    </citation>
    <scope>NUCLEOTIDE SEQUENCE [LARGE SCALE GENOMIC DNA]</scope>
    <source>
        <strain evidence="3 4">EAF2021</strain>
    </source>
</reference>
<dbReference type="PANTHER" id="PTHR38420:SF1">
    <property type="entry name" value="PUTATIVE (AFU_ORTHOLOGUE AFUA_5G14690)-RELATED"/>
    <property type="match status" value="1"/>
</dbReference>
<dbReference type="InterPro" id="IPR045759">
    <property type="entry name" value="Ap4A_phos1/2_N"/>
</dbReference>
<dbReference type="InterPro" id="IPR019200">
    <property type="entry name" value="ATP_adenylylTrfase_C"/>
</dbReference>